<evidence type="ECO:0000256" key="1">
    <source>
        <dbReference type="ARBA" id="ARBA00006814"/>
    </source>
</evidence>
<evidence type="ECO:0000256" key="2">
    <source>
        <dbReference type="ARBA" id="ARBA00022670"/>
    </source>
</evidence>
<keyword evidence="4" id="KW-0378">Hydrolase</keyword>
<accession>A0A7J2U2S1</accession>
<dbReference type="Gene3D" id="3.40.50.1450">
    <property type="entry name" value="HybD-like"/>
    <property type="match status" value="1"/>
</dbReference>
<dbReference type="GO" id="GO:0016485">
    <property type="term" value="P:protein processing"/>
    <property type="evidence" value="ECO:0007669"/>
    <property type="project" value="TreeGrafter"/>
</dbReference>
<dbReference type="GO" id="GO:0004190">
    <property type="term" value="F:aspartic-type endopeptidase activity"/>
    <property type="evidence" value="ECO:0007669"/>
    <property type="project" value="UniProtKB-KW"/>
</dbReference>
<dbReference type="GO" id="GO:0008047">
    <property type="term" value="F:enzyme activator activity"/>
    <property type="evidence" value="ECO:0007669"/>
    <property type="project" value="InterPro"/>
</dbReference>
<dbReference type="NCBIfam" id="TIGR00072">
    <property type="entry name" value="hydrog_prot"/>
    <property type="match status" value="1"/>
</dbReference>
<reference evidence="5" key="1">
    <citation type="journal article" date="2020" name="mSystems">
        <title>Genome- and Community-Level Interaction Insights into Carbon Utilization and Element Cycling Functions of Hydrothermarchaeota in Hydrothermal Sediment.</title>
        <authorList>
            <person name="Zhou Z."/>
            <person name="Liu Y."/>
            <person name="Xu W."/>
            <person name="Pan J."/>
            <person name="Luo Z.H."/>
            <person name="Li M."/>
        </authorList>
    </citation>
    <scope>NUCLEOTIDE SEQUENCE [LARGE SCALE GENOMIC DNA]</scope>
    <source>
        <strain evidence="5">SpSt-125</strain>
    </source>
</reference>
<dbReference type="InterPro" id="IPR023430">
    <property type="entry name" value="Pept_HybD-like_dom_sf"/>
</dbReference>
<proteinExistence type="inferred from homology"/>
<evidence type="ECO:0000313" key="5">
    <source>
        <dbReference type="EMBL" id="HEM67140.1"/>
    </source>
</evidence>
<dbReference type="SUPFAM" id="SSF53163">
    <property type="entry name" value="HybD-like"/>
    <property type="match status" value="1"/>
</dbReference>
<dbReference type="PANTHER" id="PTHR30302:SF1">
    <property type="entry name" value="HYDROGENASE 2 MATURATION PROTEASE"/>
    <property type="match status" value="1"/>
</dbReference>
<dbReference type="PANTHER" id="PTHR30302">
    <property type="entry name" value="HYDROGENASE 1 MATURATION PROTEASE"/>
    <property type="match status" value="1"/>
</dbReference>
<dbReference type="EMBL" id="DSEU01000040">
    <property type="protein sequence ID" value="HEM67140.1"/>
    <property type="molecule type" value="Genomic_DNA"/>
</dbReference>
<organism evidence="5">
    <name type="scientific">Ignisphaera aggregans</name>
    <dbReference type="NCBI Taxonomy" id="334771"/>
    <lineage>
        <taxon>Archaea</taxon>
        <taxon>Thermoproteota</taxon>
        <taxon>Thermoprotei</taxon>
        <taxon>Desulfurococcales</taxon>
        <taxon>Desulfurococcaceae</taxon>
        <taxon>Ignisphaera</taxon>
    </lineage>
</organism>
<evidence type="ECO:0000256" key="4">
    <source>
        <dbReference type="ARBA" id="ARBA00022801"/>
    </source>
</evidence>
<dbReference type="AlphaFoldDB" id="A0A7J2U2S1"/>
<sequence>MIKLSVTEACKYIKKLLSINYALVCVGTYLRNDDAACLELCDKLQYANTFSNIIKCEFGLENCINEISQREIEGILICDAVISNSLKPGSIVKFDLRDIDENIGIISTHSIPLTYVIAILNEMNRIKNIEMLGIVAHDLSVGMQLSKPVKNSVDQLYKCLRD</sequence>
<dbReference type="InterPro" id="IPR000671">
    <property type="entry name" value="Peptidase_A31"/>
</dbReference>
<name>A0A7J2U2S1_9CREN</name>
<dbReference type="Pfam" id="PF01750">
    <property type="entry name" value="HycI"/>
    <property type="match status" value="1"/>
</dbReference>
<comment type="caution">
    <text evidence="5">The sequence shown here is derived from an EMBL/GenBank/DDBJ whole genome shotgun (WGS) entry which is preliminary data.</text>
</comment>
<keyword evidence="2 5" id="KW-0645">Protease</keyword>
<gene>
    <name evidence="5" type="ORF">ENO26_06200</name>
</gene>
<keyword evidence="3" id="KW-0064">Aspartyl protease</keyword>
<evidence type="ECO:0000256" key="3">
    <source>
        <dbReference type="ARBA" id="ARBA00022750"/>
    </source>
</evidence>
<comment type="similarity">
    <text evidence="1">Belongs to the peptidase A31 family.</text>
</comment>
<protein>
    <submittedName>
        <fullName evidence="5">Hydrogenase maturation protease</fullName>
    </submittedName>
</protein>